<dbReference type="AlphaFoldDB" id="A0A4S4BEP1"/>
<dbReference type="SMART" id="SM00710">
    <property type="entry name" value="PbH1"/>
    <property type="match status" value="4"/>
</dbReference>
<protein>
    <recommendedName>
        <fullName evidence="3">Rhamnogalacturonase A/B/Epimerase-like pectate lyase domain-containing protein</fullName>
    </recommendedName>
</protein>
<feature type="transmembrane region" description="Helical" evidence="2">
    <location>
        <begin position="79"/>
        <end position="97"/>
    </location>
</feature>
<evidence type="ECO:0000313" key="4">
    <source>
        <dbReference type="EMBL" id="THF72634.1"/>
    </source>
</evidence>
<accession>A0A4S4BEP1</accession>
<dbReference type="SUPFAM" id="SSF51126">
    <property type="entry name" value="Pectin lyase-like"/>
    <property type="match status" value="1"/>
</dbReference>
<proteinExistence type="predicted"/>
<dbReference type="InterPro" id="IPR006626">
    <property type="entry name" value="PbH1"/>
</dbReference>
<dbReference type="InterPro" id="IPR011050">
    <property type="entry name" value="Pectin_lyase_fold/virulence"/>
</dbReference>
<gene>
    <name evidence="4" type="ORF">E6C55_32525</name>
</gene>
<dbReference type="OrthoDB" id="8428774at2"/>
<name>A0A4S4BEP1_9BACL</name>
<feature type="region of interest" description="Disordered" evidence="1">
    <location>
        <begin position="33"/>
        <end position="64"/>
    </location>
</feature>
<sequence length="1212" mass="130234">MEQPGRQAVGARSQRPVCRNEQVGLAAERGETLRSGGACNGRRSGESPGAAAALPFGNRRSEEATSMNGRFGNRLRRSFVVLTLLGGIWSALIPGGGTAQASTVDLQLYRLDFDNNGTAADIVPGNAQIRIESKDMAQETKTNGTSASASGSFARLSAASGENVSASAELSGDAKNEIVRQLNRLAPGHWELKIEFDFDMVSNGNDSQPRPSLLFRIYGQSAVVGETGTKELRIVNVQNIGGMDTRGDDSFSHYTATLPIDVYAAVDAADNGNGLFDQFLAGSFTSSQVQVTMRSLPEAAVPMTVDIDNIRIGASSEDANRPTDLVFDQPTRIRVGETAELSVHLQGLTDSGDQPLAGRSVEFAVYAPSSTEQVLGSVLTDVYGLAAIDFTPPDIGVYTIEARYAADVSEQEAAASATADLIVASAWTTAPALLRVSDAVSPGKLMTIYGDGFDGASGVMLSAPDHLDELFPPSGAIEAQIVQIDPEGNYVVARMPASAAAGTYGIWVSNGYGWSRPILLNAARPQWISENIAAAGLTVTVVGRNLDGSEFGSRKHTAVKLVSGAESYPANVIRVNPFAVEFRLPPPSKLPLGEYEVWVANDGIHYRPLEEEQTLTVVAKGDDPLGLSVAWAYDFAWDNEFDVTDYGADGADVLDDTSAIQGAIDAASAADGGVVYFPAGNYRISQLELPADVVLLGRNRASTYLTYVPPAAATVVELENWTVIRSTSEEGSQGLARLTLTMDSDADDKPLPNQFLWLGNSWNPDYSTDQTAEKLFLKDFALDYRYERGPWSKSGVPGYIGIEAKGHVLIADSVFKGFAPNPTSSYMREYVQVLNNTFDTTAGNVYLTSRYVTVRGNDVHRSDPSVDYAKQGIFTRGPSYVADNHIVNTGSLSANDGEIVSVENYRGGLKMLGIVESAGTDTVTLVPKRDENGVILGGSGNNDWSLERRPWGDWHIVIVEGRGMGQYRQLDEYLGDATYSVTVPWDIVPDASSKFAIVLPNKMVTTYRNLGENNGNTFQLYGDTIDAVLAGNISIDGEGFYAHSIYLERPEQNDSRFAVAYYTRVEDNVVQGVSWRSNVGTITFMALNETDDPFAYQIYGADIKGNEIDGIHDSSRLMNRNYYNGIAVGSLHNAVKPTRNAVKNIIIEDNDIRNTDRGITIGAPGPQMESNASYLSTKHASAIGGTVLSGNAFSGVDREVVNDYGSDVLIDP</sequence>
<organism evidence="4 5">
    <name type="scientific">Cohnella fermenti</name>
    <dbReference type="NCBI Taxonomy" id="2565925"/>
    <lineage>
        <taxon>Bacteria</taxon>
        <taxon>Bacillati</taxon>
        <taxon>Bacillota</taxon>
        <taxon>Bacilli</taxon>
        <taxon>Bacillales</taxon>
        <taxon>Paenibacillaceae</taxon>
        <taxon>Cohnella</taxon>
    </lineage>
</organism>
<comment type="caution">
    <text evidence="4">The sequence shown here is derived from an EMBL/GenBank/DDBJ whole genome shotgun (WGS) entry which is preliminary data.</text>
</comment>
<dbReference type="InterPro" id="IPR012334">
    <property type="entry name" value="Pectin_lyas_fold"/>
</dbReference>
<dbReference type="EMBL" id="SSOB01000076">
    <property type="protein sequence ID" value="THF72634.1"/>
    <property type="molecule type" value="Genomic_DNA"/>
</dbReference>
<dbReference type="InterPro" id="IPR024535">
    <property type="entry name" value="RHGA/B-epi-like_pectate_lyase"/>
</dbReference>
<evidence type="ECO:0000259" key="3">
    <source>
        <dbReference type="Pfam" id="PF12708"/>
    </source>
</evidence>
<evidence type="ECO:0000256" key="1">
    <source>
        <dbReference type="SAM" id="MobiDB-lite"/>
    </source>
</evidence>
<reference evidence="4 5" key="1">
    <citation type="submission" date="2019-04" db="EMBL/GenBank/DDBJ databases">
        <title>Cohnella sp. nov. isolated from preserved vegetables.</title>
        <authorList>
            <person name="Lin S.-Y."/>
            <person name="Hung M.-H."/>
            <person name="Young C.-C."/>
        </authorList>
    </citation>
    <scope>NUCLEOTIDE SEQUENCE [LARGE SCALE GENOMIC DNA]</scope>
    <source>
        <strain evidence="4 5">CC-MHH1044</strain>
    </source>
</reference>
<evidence type="ECO:0000256" key="2">
    <source>
        <dbReference type="SAM" id="Phobius"/>
    </source>
</evidence>
<dbReference type="Pfam" id="PF12708">
    <property type="entry name" value="Pect-lyase_RHGA_epim"/>
    <property type="match status" value="1"/>
</dbReference>
<keyword evidence="2" id="KW-0472">Membrane</keyword>
<dbReference type="Gene3D" id="2.160.20.10">
    <property type="entry name" value="Single-stranded right-handed beta-helix, Pectin lyase-like"/>
    <property type="match status" value="1"/>
</dbReference>
<keyword evidence="2" id="KW-1133">Transmembrane helix</keyword>
<keyword evidence="2" id="KW-0812">Transmembrane</keyword>
<evidence type="ECO:0000313" key="5">
    <source>
        <dbReference type="Proteomes" id="UP000310636"/>
    </source>
</evidence>
<feature type="domain" description="Rhamnogalacturonase A/B/Epimerase-like pectate lyase" evidence="3">
    <location>
        <begin position="642"/>
        <end position="709"/>
    </location>
</feature>
<dbReference type="Proteomes" id="UP000310636">
    <property type="component" value="Unassembled WGS sequence"/>
</dbReference>
<keyword evidence="5" id="KW-1185">Reference proteome</keyword>